<protein>
    <recommendedName>
        <fullName evidence="4">Alpha/beta hydrolase</fullName>
    </recommendedName>
</protein>
<dbReference type="AlphaFoldDB" id="A0A5C8PKC9"/>
<evidence type="ECO:0000256" key="1">
    <source>
        <dbReference type="SAM" id="MobiDB-lite"/>
    </source>
</evidence>
<feature type="compositionally biased region" description="Polar residues" evidence="1">
    <location>
        <begin position="1"/>
        <end position="15"/>
    </location>
</feature>
<dbReference type="RefSeq" id="WP_147848371.1">
    <property type="nucleotide sequence ID" value="NZ_VDUZ01000020.1"/>
</dbReference>
<dbReference type="EMBL" id="VDUZ01000020">
    <property type="protein sequence ID" value="TXL74125.1"/>
    <property type="molecule type" value="Genomic_DNA"/>
</dbReference>
<comment type="caution">
    <text evidence="2">The sequence shown here is derived from an EMBL/GenBank/DDBJ whole genome shotgun (WGS) entry which is preliminary data.</text>
</comment>
<reference evidence="2 3" key="1">
    <citation type="submission" date="2019-06" db="EMBL/GenBank/DDBJ databases">
        <title>New taxonomy in bacterial strain CC-CFT640, isolated from vineyard.</title>
        <authorList>
            <person name="Lin S.-Y."/>
            <person name="Tsai C.-F."/>
            <person name="Young C.-C."/>
        </authorList>
    </citation>
    <scope>NUCLEOTIDE SEQUENCE [LARGE SCALE GENOMIC DNA]</scope>
    <source>
        <strain evidence="2 3">CC-CFT640</strain>
    </source>
</reference>
<evidence type="ECO:0008006" key="4">
    <source>
        <dbReference type="Google" id="ProtNLM"/>
    </source>
</evidence>
<gene>
    <name evidence="2" type="ORF">FHP25_18145</name>
</gene>
<dbReference type="OrthoDB" id="7795309at2"/>
<accession>A0A5C8PKC9</accession>
<keyword evidence="3" id="KW-1185">Reference proteome</keyword>
<evidence type="ECO:0000313" key="3">
    <source>
        <dbReference type="Proteomes" id="UP000321638"/>
    </source>
</evidence>
<organism evidence="2 3">
    <name type="scientific">Vineibacter terrae</name>
    <dbReference type="NCBI Taxonomy" id="2586908"/>
    <lineage>
        <taxon>Bacteria</taxon>
        <taxon>Pseudomonadati</taxon>
        <taxon>Pseudomonadota</taxon>
        <taxon>Alphaproteobacteria</taxon>
        <taxon>Hyphomicrobiales</taxon>
        <taxon>Vineibacter</taxon>
    </lineage>
</organism>
<dbReference type="Proteomes" id="UP000321638">
    <property type="component" value="Unassembled WGS sequence"/>
</dbReference>
<name>A0A5C8PKC9_9HYPH</name>
<dbReference type="InterPro" id="IPR029058">
    <property type="entry name" value="AB_hydrolase_fold"/>
</dbReference>
<proteinExistence type="predicted"/>
<feature type="region of interest" description="Disordered" evidence="1">
    <location>
        <begin position="1"/>
        <end position="24"/>
    </location>
</feature>
<evidence type="ECO:0000313" key="2">
    <source>
        <dbReference type="EMBL" id="TXL74125.1"/>
    </source>
</evidence>
<sequence>MRLLSSESRIRSQPSAGDKPDPILTARDGIARHEFVIISDHVYGMVQWMPGKRGRVVPNPAVSARTAAPEAAIRRAARSPLGAIVARPWVDPVALGALRRWFFPLSRLWAAANAAEGDVERFFVEPGAPADGAWSRRVIGSVLRRHEMARLRAANERARWESAAFGPDPIPPEALGRLDDVRRGAASRHLATRGLLYPLLYSHRVPLAAWAVPAPATMQAAYGTGLDDAAAIYSVPTFMPHIEVSHPAARPSVTEWWLRFATPHGPLATRPGCETVYARVIEPEGLAPGAPTVIAGNGLCVESDLLTNSIDPGAVLAPLGFRVVEVVSPYHGLRTQAGTYGGEPFFAAAPLGTLDLIAGQTLETAVLIDWCRRQFSGPVAVGGISMSSFVAQQVATRCRDWPQRLRPDALLLVSHSGRIEEVTFAGSLIRALGLTTWLQAAGWTRQSLMRWEGLLNPSGAPGLPPERIVSVLGVADRLLPFETGQEVARAWSLPAENVFELNVGHLAMPVALMRDDRPLLRLKATMEGAALMS</sequence>
<dbReference type="Gene3D" id="3.40.50.1820">
    <property type="entry name" value="alpha/beta hydrolase"/>
    <property type="match status" value="1"/>
</dbReference>
<dbReference type="SUPFAM" id="SSF53474">
    <property type="entry name" value="alpha/beta-Hydrolases"/>
    <property type="match status" value="1"/>
</dbReference>